<protein>
    <recommendedName>
        <fullName evidence="2">glycerophosphodiester phosphodiesterase</fullName>
        <ecNumber evidence="2">3.1.4.46</ecNumber>
    </recommendedName>
</protein>
<keyword evidence="4" id="KW-0319">Glycerol metabolism</keyword>
<dbReference type="Pfam" id="PF03009">
    <property type="entry name" value="GDPD"/>
    <property type="match status" value="1"/>
</dbReference>
<comment type="similarity">
    <text evidence="1">Belongs to the glycerophosphoryl diester phosphodiesterase family.</text>
</comment>
<feature type="chain" id="PRO_5018292422" description="glycerophosphodiester phosphodiesterase" evidence="7">
    <location>
        <begin position="22"/>
        <end position="425"/>
    </location>
</feature>
<dbReference type="RefSeq" id="WP_121644578.1">
    <property type="nucleotide sequence ID" value="NZ_RCWN01000001.1"/>
</dbReference>
<sequence>MIALRATLAAATVLAAAPAYAQSNEATTEPQTMSFKAPEVGTITYGVRPAYLVDVLEEGELKTKLQGCLSNTPTRTDWSIGHRGATLMFPEHTAESYVAAARMGAGIVECDVTFTKDQELVCRHAQNDLHTTTNVLTTDLAGNCTTAFTPASGDNEATAECRTSDLTLAEFKTLEPKQDAANKKASTAEEYQDGTPNFRTDLYTAGAHLLTFAESIELMKQLDVKMTPELKAPSVEMPFDGLTQEAYAQKMIDELKAANVDPANVWPQSFQIEDVRYWIENEPEFGKQAVYLDDQDSNENFDVNDRSTWEYQLADLKEEGINYIAPPLWYLVTVQDGEMVPSEYAKAAKEAGLDIISWSLERSGPLNAENGGGWYYQTVSDIIKDDGDILKLMDVLYNDIGIVGLFSDWPATTTFFANCMDQSSN</sequence>
<keyword evidence="3 7" id="KW-0732">Signal</keyword>
<comment type="caution">
    <text evidence="9">The sequence shown here is derived from an EMBL/GenBank/DDBJ whole genome shotgun (WGS) entry which is preliminary data.</text>
</comment>
<evidence type="ECO:0000259" key="8">
    <source>
        <dbReference type="PROSITE" id="PS51704"/>
    </source>
</evidence>
<evidence type="ECO:0000256" key="6">
    <source>
        <dbReference type="ARBA" id="ARBA00047512"/>
    </source>
</evidence>
<dbReference type="GO" id="GO:0008889">
    <property type="term" value="F:glycerophosphodiester phosphodiesterase activity"/>
    <property type="evidence" value="ECO:0007669"/>
    <property type="project" value="UniProtKB-EC"/>
</dbReference>
<evidence type="ECO:0000313" key="10">
    <source>
        <dbReference type="Proteomes" id="UP000281094"/>
    </source>
</evidence>
<comment type="catalytic activity">
    <reaction evidence="6">
        <text>a sn-glycero-3-phosphodiester + H2O = an alcohol + sn-glycerol 3-phosphate + H(+)</text>
        <dbReference type="Rhea" id="RHEA:12969"/>
        <dbReference type="ChEBI" id="CHEBI:15377"/>
        <dbReference type="ChEBI" id="CHEBI:15378"/>
        <dbReference type="ChEBI" id="CHEBI:30879"/>
        <dbReference type="ChEBI" id="CHEBI:57597"/>
        <dbReference type="ChEBI" id="CHEBI:83408"/>
        <dbReference type="EC" id="3.1.4.46"/>
    </reaction>
</comment>
<name>A0A3L7JAX9_9HYPH</name>
<dbReference type="SUPFAM" id="SSF51695">
    <property type="entry name" value="PLC-like phosphodiesterases"/>
    <property type="match status" value="1"/>
</dbReference>
<evidence type="ECO:0000256" key="7">
    <source>
        <dbReference type="SAM" id="SignalP"/>
    </source>
</evidence>
<proteinExistence type="inferred from homology"/>
<dbReference type="Gene3D" id="3.20.20.190">
    <property type="entry name" value="Phosphatidylinositol (PI) phosphodiesterase"/>
    <property type="match status" value="1"/>
</dbReference>
<evidence type="ECO:0000313" key="9">
    <source>
        <dbReference type="EMBL" id="RLQ87609.1"/>
    </source>
</evidence>
<evidence type="ECO:0000256" key="4">
    <source>
        <dbReference type="ARBA" id="ARBA00022798"/>
    </source>
</evidence>
<dbReference type="InterPro" id="IPR017946">
    <property type="entry name" value="PLC-like_Pdiesterase_TIM-brl"/>
</dbReference>
<feature type="signal peptide" evidence="7">
    <location>
        <begin position="1"/>
        <end position="21"/>
    </location>
</feature>
<evidence type="ECO:0000256" key="3">
    <source>
        <dbReference type="ARBA" id="ARBA00022729"/>
    </source>
</evidence>
<dbReference type="GO" id="GO:0006071">
    <property type="term" value="P:glycerol metabolic process"/>
    <property type="evidence" value="ECO:0007669"/>
    <property type="project" value="UniProtKB-KW"/>
</dbReference>
<organism evidence="9 10">
    <name type="scientific">Notoacmeibacter ruber</name>
    <dbReference type="NCBI Taxonomy" id="2670375"/>
    <lineage>
        <taxon>Bacteria</taxon>
        <taxon>Pseudomonadati</taxon>
        <taxon>Pseudomonadota</taxon>
        <taxon>Alphaproteobacteria</taxon>
        <taxon>Hyphomicrobiales</taxon>
        <taxon>Notoacmeibacteraceae</taxon>
        <taxon>Notoacmeibacter</taxon>
    </lineage>
</organism>
<keyword evidence="10" id="KW-1185">Reference proteome</keyword>
<dbReference type="GO" id="GO:0006629">
    <property type="term" value="P:lipid metabolic process"/>
    <property type="evidence" value="ECO:0007669"/>
    <property type="project" value="InterPro"/>
</dbReference>
<evidence type="ECO:0000256" key="1">
    <source>
        <dbReference type="ARBA" id="ARBA00007277"/>
    </source>
</evidence>
<dbReference type="EMBL" id="RCWN01000001">
    <property type="protein sequence ID" value="RLQ87609.1"/>
    <property type="molecule type" value="Genomic_DNA"/>
</dbReference>
<evidence type="ECO:0000256" key="2">
    <source>
        <dbReference type="ARBA" id="ARBA00012247"/>
    </source>
</evidence>
<accession>A0A3L7JAX9</accession>
<dbReference type="AlphaFoldDB" id="A0A3L7JAX9"/>
<gene>
    <name evidence="9" type="ORF">D8780_04710</name>
</gene>
<keyword evidence="5" id="KW-0378">Hydrolase</keyword>
<dbReference type="PROSITE" id="PS51704">
    <property type="entry name" value="GP_PDE"/>
    <property type="match status" value="1"/>
</dbReference>
<reference evidence="9 10" key="1">
    <citation type="submission" date="2018-10" db="EMBL/GenBank/DDBJ databases">
        <title>Notoacmeibacter sp. M2BS9Y-3-1, whole genome shotgun sequence.</title>
        <authorList>
            <person name="Tuo L."/>
        </authorList>
    </citation>
    <scope>NUCLEOTIDE SEQUENCE [LARGE SCALE GENOMIC DNA]</scope>
    <source>
        <strain evidence="9 10">M2BS9Y-3-1</strain>
    </source>
</reference>
<evidence type="ECO:0000256" key="5">
    <source>
        <dbReference type="ARBA" id="ARBA00022801"/>
    </source>
</evidence>
<feature type="domain" description="GP-PDE" evidence="8">
    <location>
        <begin position="77"/>
        <end position="417"/>
    </location>
</feature>
<dbReference type="PANTHER" id="PTHR43620">
    <property type="entry name" value="GLYCEROPHOSPHORYL DIESTER PHOSPHODIESTERASE"/>
    <property type="match status" value="1"/>
</dbReference>
<dbReference type="InterPro" id="IPR030395">
    <property type="entry name" value="GP_PDE_dom"/>
</dbReference>
<dbReference type="PANTHER" id="PTHR43620:SF7">
    <property type="entry name" value="GLYCEROPHOSPHODIESTER PHOSPHODIESTERASE GDPD5-RELATED"/>
    <property type="match status" value="1"/>
</dbReference>
<dbReference type="Proteomes" id="UP000281094">
    <property type="component" value="Unassembled WGS sequence"/>
</dbReference>
<dbReference type="EC" id="3.1.4.46" evidence="2"/>